<dbReference type="AlphaFoldDB" id="A0A7X0VV43"/>
<dbReference type="RefSeq" id="WP_185129411.1">
    <property type="nucleotide sequence ID" value="NZ_JACJVO010000014.1"/>
</dbReference>
<evidence type="ECO:0000256" key="1">
    <source>
        <dbReference type="ARBA" id="ARBA00003741"/>
    </source>
</evidence>
<dbReference type="UniPathway" id="UPA00067">
    <property type="reaction ID" value="UER00122"/>
</dbReference>
<evidence type="ECO:0000256" key="8">
    <source>
        <dbReference type="ARBA" id="ARBA00048924"/>
    </source>
</evidence>
<name>A0A7X0VV43_9BACL</name>
<dbReference type="Pfam" id="PF00583">
    <property type="entry name" value="Acetyltransf_1"/>
    <property type="match status" value="1"/>
</dbReference>
<dbReference type="Proteomes" id="UP000564644">
    <property type="component" value="Unassembled WGS sequence"/>
</dbReference>
<evidence type="ECO:0000256" key="6">
    <source>
        <dbReference type="ARBA" id="ARBA00022679"/>
    </source>
</evidence>
<gene>
    <name evidence="9 11" type="primary">ectA</name>
    <name evidence="11" type="ORF">H7C18_12530</name>
</gene>
<evidence type="ECO:0000256" key="2">
    <source>
        <dbReference type="ARBA" id="ARBA00004978"/>
    </source>
</evidence>
<dbReference type="EMBL" id="JACJVO010000014">
    <property type="protein sequence ID" value="MBB6731739.1"/>
    <property type="molecule type" value="Genomic_DNA"/>
</dbReference>
<dbReference type="InterPro" id="IPR012772">
    <property type="entry name" value="Ectoine_EctA"/>
</dbReference>
<evidence type="ECO:0000256" key="5">
    <source>
        <dbReference type="ARBA" id="ARBA00017935"/>
    </source>
</evidence>
<accession>A0A7X0VV43</accession>
<evidence type="ECO:0000259" key="10">
    <source>
        <dbReference type="PROSITE" id="PS51186"/>
    </source>
</evidence>
<dbReference type="SUPFAM" id="SSF55729">
    <property type="entry name" value="Acyl-CoA N-acyltransferases (Nat)"/>
    <property type="match status" value="1"/>
</dbReference>
<comment type="function">
    <text evidence="1 9">Catalyzes the acetylation of L-2,4-diaminobutyrate (DABA) to gamma-N-acetyl-alpha,gamma-diaminobutyric acid (ADABA) with acetyl coenzyme A.</text>
</comment>
<evidence type="ECO:0000313" key="11">
    <source>
        <dbReference type="EMBL" id="MBB6731739.1"/>
    </source>
</evidence>
<reference evidence="11 12" key="1">
    <citation type="submission" date="2020-08" db="EMBL/GenBank/DDBJ databases">
        <title>Cohnella phylogeny.</title>
        <authorList>
            <person name="Dunlap C."/>
        </authorList>
    </citation>
    <scope>NUCLEOTIDE SEQUENCE [LARGE SCALE GENOMIC DNA]</scope>
    <source>
        <strain evidence="11 12">CBP 2801</strain>
    </source>
</reference>
<dbReference type="Gene3D" id="3.40.630.30">
    <property type="match status" value="1"/>
</dbReference>
<evidence type="ECO:0000256" key="7">
    <source>
        <dbReference type="ARBA" id="ARBA00023315"/>
    </source>
</evidence>
<keyword evidence="7 9" id="KW-0012">Acyltransferase</keyword>
<dbReference type="PROSITE" id="PS51186">
    <property type="entry name" value="GNAT"/>
    <property type="match status" value="1"/>
</dbReference>
<sequence>MSGALGSLRFRPPRAEDGRRMAELVRASGELDVNSTYCYAMLGQWFSETCLIAETKEEGRLAGMVTGFRLPSDPLTLFVWQIAVDSRYRGQGVAMALLNELTAELDVRFVETTISPSNGPSRRLFQKWADSLRMAITVSEGFREGIFLEPGHEAEELYRMGPIVRDLESD</sequence>
<evidence type="ECO:0000256" key="9">
    <source>
        <dbReference type="RuleBase" id="RU365045"/>
    </source>
</evidence>
<dbReference type="NCBIfam" id="TIGR02406">
    <property type="entry name" value="ectoine_EctA"/>
    <property type="match status" value="1"/>
</dbReference>
<organism evidence="11 12">
    <name type="scientific">Cohnella zeiphila</name>
    <dbReference type="NCBI Taxonomy" id="2761120"/>
    <lineage>
        <taxon>Bacteria</taxon>
        <taxon>Bacillati</taxon>
        <taxon>Bacillota</taxon>
        <taxon>Bacilli</taxon>
        <taxon>Bacillales</taxon>
        <taxon>Paenibacillaceae</taxon>
        <taxon>Cohnella</taxon>
    </lineage>
</organism>
<keyword evidence="12" id="KW-1185">Reference proteome</keyword>
<comment type="caution">
    <text evidence="11">The sequence shown here is derived from an EMBL/GenBank/DDBJ whole genome shotgun (WGS) entry which is preliminary data.</text>
</comment>
<evidence type="ECO:0000313" key="12">
    <source>
        <dbReference type="Proteomes" id="UP000564644"/>
    </source>
</evidence>
<keyword evidence="6 9" id="KW-0808">Transferase</keyword>
<comment type="similarity">
    <text evidence="3 9">Belongs to the acetyltransferase family. EctA subfamily.</text>
</comment>
<dbReference type="GO" id="GO:0033816">
    <property type="term" value="F:diaminobutyrate acetyltransferase activity"/>
    <property type="evidence" value="ECO:0007669"/>
    <property type="project" value="UniProtKB-EC"/>
</dbReference>
<evidence type="ECO:0000256" key="3">
    <source>
        <dbReference type="ARBA" id="ARBA00010712"/>
    </source>
</evidence>
<dbReference type="InterPro" id="IPR016181">
    <property type="entry name" value="Acyl_CoA_acyltransferase"/>
</dbReference>
<comment type="catalytic activity">
    <reaction evidence="8 9">
        <text>L-2,4-diaminobutanoate + acetyl-CoA = (2S)-4-acetamido-2-aminobutanoate + CoA + H(+)</text>
        <dbReference type="Rhea" id="RHEA:16901"/>
        <dbReference type="ChEBI" id="CHEBI:15378"/>
        <dbReference type="ChEBI" id="CHEBI:57287"/>
        <dbReference type="ChEBI" id="CHEBI:57288"/>
        <dbReference type="ChEBI" id="CHEBI:58761"/>
        <dbReference type="ChEBI" id="CHEBI:58929"/>
        <dbReference type="EC" id="2.3.1.178"/>
    </reaction>
</comment>
<dbReference type="EC" id="2.3.1.178" evidence="4 9"/>
<evidence type="ECO:0000256" key="4">
    <source>
        <dbReference type="ARBA" id="ARBA00012355"/>
    </source>
</evidence>
<dbReference type="GO" id="GO:0019491">
    <property type="term" value="P:ectoine biosynthetic process"/>
    <property type="evidence" value="ECO:0007669"/>
    <property type="project" value="UniProtKB-UniPathway"/>
</dbReference>
<feature type="domain" description="N-acetyltransferase" evidence="10">
    <location>
        <begin position="8"/>
        <end position="162"/>
    </location>
</feature>
<dbReference type="CDD" id="cd04301">
    <property type="entry name" value="NAT_SF"/>
    <property type="match status" value="1"/>
</dbReference>
<dbReference type="InterPro" id="IPR000182">
    <property type="entry name" value="GNAT_dom"/>
</dbReference>
<proteinExistence type="inferred from homology"/>
<protein>
    <recommendedName>
        <fullName evidence="5 9">L-2,4-diaminobutyric acid acetyltransferase</fullName>
        <shortName evidence="9">DABA acetyltransferase</shortName>
        <ecNumber evidence="4 9">2.3.1.178</ecNumber>
    </recommendedName>
</protein>
<comment type="pathway">
    <text evidence="2 9">Amine and polyamine biosynthesis; ectoine biosynthesis; L-ectoine from L-aspartate 4-semialdehyde: step 2/3.</text>
</comment>